<reference evidence="3" key="1">
    <citation type="submission" date="2018-08" db="EMBL/GenBank/DDBJ databases">
        <authorList>
            <person name="Grouzdev D.S."/>
            <person name="Krutkina M.S."/>
        </authorList>
    </citation>
    <scope>NUCLEOTIDE SEQUENCE [LARGE SCALE GENOMIC DNA]</scope>
    <source>
        <strain evidence="3">4-11</strain>
    </source>
</reference>
<dbReference type="Pfam" id="PF12746">
    <property type="entry name" value="GNAT_acetyltran"/>
    <property type="match status" value="1"/>
</dbReference>
<evidence type="ECO:0000259" key="1">
    <source>
        <dbReference type="PROSITE" id="PS51186"/>
    </source>
</evidence>
<keyword evidence="3" id="KW-1185">Reference proteome</keyword>
<name>A0A372MFD5_9SPIR</name>
<dbReference type="InterPro" id="IPR000182">
    <property type="entry name" value="GNAT_dom"/>
</dbReference>
<feature type="domain" description="N-acetyltransferase" evidence="1">
    <location>
        <begin position="125"/>
        <end position="257"/>
    </location>
</feature>
<dbReference type="RefSeq" id="WP_117330827.1">
    <property type="nucleotide sequence ID" value="NZ_QUWK01000009.1"/>
</dbReference>
<comment type="caution">
    <text evidence="2">The sequence shown here is derived from an EMBL/GenBank/DDBJ whole genome shotgun (WGS) entry which is preliminary data.</text>
</comment>
<dbReference type="EMBL" id="QUWK01000009">
    <property type="protein sequence ID" value="RFU94489.1"/>
    <property type="molecule type" value="Genomic_DNA"/>
</dbReference>
<keyword evidence="2" id="KW-0808">Transferase</keyword>
<organism evidence="2 3">
    <name type="scientific">Sphaerochaeta halotolerans</name>
    <dbReference type="NCBI Taxonomy" id="2293840"/>
    <lineage>
        <taxon>Bacteria</taxon>
        <taxon>Pseudomonadati</taxon>
        <taxon>Spirochaetota</taxon>
        <taxon>Spirochaetia</taxon>
        <taxon>Spirochaetales</taxon>
        <taxon>Sphaerochaetaceae</taxon>
        <taxon>Sphaerochaeta</taxon>
    </lineage>
</organism>
<dbReference type="GO" id="GO:0016747">
    <property type="term" value="F:acyltransferase activity, transferring groups other than amino-acyl groups"/>
    <property type="evidence" value="ECO:0007669"/>
    <property type="project" value="InterPro"/>
</dbReference>
<dbReference type="SUPFAM" id="SSF55729">
    <property type="entry name" value="Acyl-CoA N-acyltransferases (Nat)"/>
    <property type="match status" value="1"/>
</dbReference>
<dbReference type="InterPro" id="IPR016181">
    <property type="entry name" value="Acyl_CoA_acyltransferase"/>
</dbReference>
<dbReference type="PANTHER" id="PTHR31143:SF2">
    <property type="entry name" value="FR47-LIKE DOMAIN-CONTAINING PROTEIN-RELATED"/>
    <property type="match status" value="1"/>
</dbReference>
<dbReference type="PROSITE" id="PS51186">
    <property type="entry name" value="GNAT"/>
    <property type="match status" value="1"/>
</dbReference>
<sequence>MIQRLVETKKVNSLFQGWHDTLLRSCMQGIMGEIYGDDRENPHSAFVLLGDYCLLAGEPSNELLHFQEGLGRWETRLLVPKSQAWEQMIRATYGSKAKQFTRYALKKEASFDKAHLGRLVDSLSPMYRIVEIDEILYHYILSESWSHNLVSQFPTYERFRDLGLGFVILKDAEVVAGASTYCRYHNGIEVEVDTKMPYRRKGLALACSAKLILSCLERDLFPSWDAHTEPSLHLAEKLGYELDYPYEVFEITKADYV</sequence>
<dbReference type="InterPro" id="IPR027365">
    <property type="entry name" value="GNAT_acetyltra_YdfB-like"/>
</dbReference>
<dbReference type="InterPro" id="IPR042573">
    <property type="entry name" value="GNAT_acetyltra_N"/>
</dbReference>
<dbReference type="Proteomes" id="UP000264002">
    <property type="component" value="Unassembled WGS sequence"/>
</dbReference>
<evidence type="ECO:0000313" key="3">
    <source>
        <dbReference type="Proteomes" id="UP000264002"/>
    </source>
</evidence>
<evidence type="ECO:0000313" key="2">
    <source>
        <dbReference type="EMBL" id="RFU94489.1"/>
    </source>
</evidence>
<dbReference type="Gene3D" id="3.40.630.30">
    <property type="match status" value="1"/>
</dbReference>
<protein>
    <submittedName>
        <fullName evidence="2">GNAT family N-acetyltransferase</fullName>
    </submittedName>
</protein>
<gene>
    <name evidence="2" type="ORF">DYP60_09835</name>
</gene>
<reference evidence="2 3" key="2">
    <citation type="submission" date="2018-09" db="EMBL/GenBank/DDBJ databases">
        <title>Genome of Sphaerochaeta halotolerans strain 4-11.</title>
        <authorList>
            <person name="Nazina T.N."/>
            <person name="Sokolova D.S."/>
        </authorList>
    </citation>
    <scope>NUCLEOTIDE SEQUENCE [LARGE SCALE GENOMIC DNA]</scope>
    <source>
        <strain evidence="2 3">4-11</strain>
    </source>
</reference>
<dbReference type="AlphaFoldDB" id="A0A372MFD5"/>
<dbReference type="Gene3D" id="3.40.630.110">
    <property type="entry name" value="GNAT acetyltransferase-like"/>
    <property type="match status" value="1"/>
</dbReference>
<dbReference type="PANTHER" id="PTHR31143">
    <property type="match status" value="1"/>
</dbReference>
<proteinExistence type="predicted"/>
<accession>A0A372MFD5</accession>